<dbReference type="AlphaFoldDB" id="A0A7W6NMZ6"/>
<dbReference type="EMBL" id="JACIEZ010000016">
    <property type="protein sequence ID" value="MBB4067179.1"/>
    <property type="molecule type" value="Genomic_DNA"/>
</dbReference>
<accession>A0A7W6NMZ6</accession>
<dbReference type="Gene3D" id="1.10.260.40">
    <property type="entry name" value="lambda repressor-like DNA-binding domains"/>
    <property type="match status" value="2"/>
</dbReference>
<protein>
    <submittedName>
        <fullName evidence="2">Transcriptional regulator with XRE-family HTH domain</fullName>
    </submittedName>
</protein>
<dbReference type="RefSeq" id="WP_183368419.1">
    <property type="nucleotide sequence ID" value="NZ_JACIEZ010000016.1"/>
</dbReference>
<proteinExistence type="predicted"/>
<evidence type="ECO:0000313" key="2">
    <source>
        <dbReference type="EMBL" id="MBB4067179.1"/>
    </source>
</evidence>
<evidence type="ECO:0000313" key="3">
    <source>
        <dbReference type="Proteomes" id="UP000528286"/>
    </source>
</evidence>
<dbReference type="Proteomes" id="UP000528286">
    <property type="component" value="Unassembled WGS sequence"/>
</dbReference>
<comment type="caution">
    <text evidence="2">The sequence shown here is derived from an EMBL/GenBank/DDBJ whole genome shotgun (WGS) entry which is preliminary data.</text>
</comment>
<evidence type="ECO:0000259" key="1">
    <source>
        <dbReference type="PROSITE" id="PS50943"/>
    </source>
</evidence>
<dbReference type="InterPro" id="IPR001387">
    <property type="entry name" value="Cro/C1-type_HTH"/>
</dbReference>
<dbReference type="CDD" id="cd00093">
    <property type="entry name" value="HTH_XRE"/>
    <property type="match status" value="1"/>
</dbReference>
<feature type="domain" description="HTH cro/C1-type" evidence="1">
    <location>
        <begin position="86"/>
        <end position="144"/>
    </location>
</feature>
<gene>
    <name evidence="2" type="ORF">GGR23_004410</name>
</gene>
<dbReference type="GO" id="GO:0003677">
    <property type="term" value="F:DNA binding"/>
    <property type="evidence" value="ECO:0007669"/>
    <property type="project" value="InterPro"/>
</dbReference>
<dbReference type="Pfam" id="PF01381">
    <property type="entry name" value="HTH_3"/>
    <property type="match status" value="1"/>
</dbReference>
<keyword evidence="3" id="KW-1185">Reference proteome</keyword>
<sequence length="163" mass="17938">MADSLRAARSVLSKSQEQVAGESGINFRTLRRLEEGSYIRLPYDIVVLKKYYEREGIEFLAADDSQGPGLSWPSPKEFDPSHRDKIRVGRNLANLSQREFAALSGIGQSVISRIESGQNILVPVKSVSTMLSTLEKLGVLLSDAPNGTRSIARLATKIRHDIG</sequence>
<dbReference type="PROSITE" id="PS50943">
    <property type="entry name" value="HTH_CROC1"/>
    <property type="match status" value="1"/>
</dbReference>
<dbReference type="SMART" id="SM00530">
    <property type="entry name" value="HTH_XRE"/>
    <property type="match status" value="2"/>
</dbReference>
<dbReference type="SUPFAM" id="SSF47413">
    <property type="entry name" value="lambda repressor-like DNA-binding domains"/>
    <property type="match status" value="2"/>
</dbReference>
<reference evidence="2 3" key="1">
    <citation type="submission" date="2020-08" db="EMBL/GenBank/DDBJ databases">
        <title>Genomic Encyclopedia of Type Strains, Phase IV (KMG-IV): sequencing the most valuable type-strain genomes for metagenomic binning, comparative biology and taxonomic classification.</title>
        <authorList>
            <person name="Goeker M."/>
        </authorList>
    </citation>
    <scope>NUCLEOTIDE SEQUENCE [LARGE SCALE GENOMIC DNA]</scope>
    <source>
        <strain evidence="2 3">DSM 29853</strain>
    </source>
</reference>
<name>A0A7W6NMZ6_9HYPH</name>
<dbReference type="InterPro" id="IPR010982">
    <property type="entry name" value="Lambda_DNA-bd_dom_sf"/>
</dbReference>
<organism evidence="2 3">
    <name type="scientific">Gellertiella hungarica</name>
    <dbReference type="NCBI Taxonomy" id="1572859"/>
    <lineage>
        <taxon>Bacteria</taxon>
        <taxon>Pseudomonadati</taxon>
        <taxon>Pseudomonadota</taxon>
        <taxon>Alphaproteobacteria</taxon>
        <taxon>Hyphomicrobiales</taxon>
        <taxon>Rhizobiaceae</taxon>
        <taxon>Gellertiella</taxon>
    </lineage>
</organism>